<dbReference type="PANTHER" id="PTHR22760">
    <property type="entry name" value="GLYCOSYLTRANSFERASE"/>
    <property type="match status" value="1"/>
</dbReference>
<keyword evidence="8 10" id="KW-0472">Membrane</keyword>
<dbReference type="Pfam" id="PF03901">
    <property type="entry name" value="Glyco_transf_22"/>
    <property type="match status" value="1"/>
</dbReference>
<evidence type="ECO:0000256" key="9">
    <source>
        <dbReference type="ARBA" id="ARBA00024708"/>
    </source>
</evidence>
<feature type="transmembrane region" description="Helical" evidence="10">
    <location>
        <begin position="168"/>
        <end position="192"/>
    </location>
</feature>
<evidence type="ECO:0000256" key="10">
    <source>
        <dbReference type="RuleBase" id="RU363075"/>
    </source>
</evidence>
<reference evidence="12 13" key="1">
    <citation type="journal article" date="2015" name="Sci. Rep.">
        <title>Chromosome-level genome map provides insights into diverse defense mechanisms in the medicinal fungus Ganoderma sinense.</title>
        <authorList>
            <person name="Zhu Y."/>
            <person name="Xu J."/>
            <person name="Sun C."/>
            <person name="Zhou S."/>
            <person name="Xu H."/>
            <person name="Nelson D.R."/>
            <person name="Qian J."/>
            <person name="Song J."/>
            <person name="Luo H."/>
            <person name="Xiang L."/>
            <person name="Li Y."/>
            <person name="Xu Z."/>
            <person name="Ji A."/>
            <person name="Wang L."/>
            <person name="Lu S."/>
            <person name="Hayward A."/>
            <person name="Sun W."/>
            <person name="Li X."/>
            <person name="Schwartz D.C."/>
            <person name="Wang Y."/>
            <person name="Chen S."/>
        </authorList>
    </citation>
    <scope>NUCLEOTIDE SEQUENCE [LARGE SCALE GENOMIC DNA]</scope>
    <source>
        <strain evidence="12 13">ZZ0214-1</strain>
    </source>
</reference>
<dbReference type="OrthoDB" id="416834at2759"/>
<keyword evidence="6 10" id="KW-0256">Endoplasmic reticulum</keyword>
<feature type="chain" id="PRO_5013762224" description="Mannosyltransferase" evidence="11">
    <location>
        <begin position="19"/>
        <end position="541"/>
    </location>
</feature>
<keyword evidence="13" id="KW-1185">Reference proteome</keyword>
<keyword evidence="11" id="KW-0732">Signal</keyword>
<comment type="function">
    <text evidence="9">Mannosyltransferase involved in glycosylphosphatidylinositol-anchor biosynthesis. Transfers the third mannose to Man2-GlcN-acyl-PI during GPI precursor assembly.</text>
</comment>
<feature type="signal peptide" evidence="11">
    <location>
        <begin position="1"/>
        <end position="18"/>
    </location>
</feature>
<dbReference type="EC" id="2.4.1.-" evidence="10"/>
<comment type="similarity">
    <text evidence="2">Belongs to the glycosyltransferase 22 family. PIGB subfamily.</text>
</comment>
<evidence type="ECO:0000256" key="5">
    <source>
        <dbReference type="ARBA" id="ARBA00022692"/>
    </source>
</evidence>
<keyword evidence="7 10" id="KW-1133">Transmembrane helix</keyword>
<dbReference type="EMBL" id="AYKW01000067">
    <property type="protein sequence ID" value="PIL24250.1"/>
    <property type="molecule type" value="Genomic_DNA"/>
</dbReference>
<keyword evidence="4" id="KW-0808">Transferase</keyword>
<feature type="transmembrane region" description="Helical" evidence="10">
    <location>
        <begin position="204"/>
        <end position="224"/>
    </location>
</feature>
<evidence type="ECO:0000256" key="8">
    <source>
        <dbReference type="ARBA" id="ARBA00023136"/>
    </source>
</evidence>
<feature type="transmembrane region" description="Helical" evidence="10">
    <location>
        <begin position="352"/>
        <end position="370"/>
    </location>
</feature>
<evidence type="ECO:0000256" key="6">
    <source>
        <dbReference type="ARBA" id="ARBA00022824"/>
    </source>
</evidence>
<evidence type="ECO:0000313" key="12">
    <source>
        <dbReference type="EMBL" id="PIL24250.1"/>
    </source>
</evidence>
<feature type="transmembrane region" description="Helical" evidence="10">
    <location>
        <begin position="263"/>
        <end position="283"/>
    </location>
</feature>
<keyword evidence="3 10" id="KW-0328">Glycosyltransferase</keyword>
<keyword evidence="5 10" id="KW-0812">Transmembrane</keyword>
<dbReference type="InterPro" id="IPR005599">
    <property type="entry name" value="GPI_mannosylTrfase"/>
</dbReference>
<proteinExistence type="inferred from homology"/>
<feature type="transmembrane region" description="Helical" evidence="10">
    <location>
        <begin position="113"/>
        <end position="131"/>
    </location>
</feature>
<name>A0A2G8RRW4_9APHY</name>
<feature type="transmembrane region" description="Helical" evidence="10">
    <location>
        <begin position="230"/>
        <end position="251"/>
    </location>
</feature>
<sequence>MVNKTLLALGVRVAISLGTWTFFQPDEYFQSLEVAHHAVFGYGQLTWEWRATNPIRSIVYPGWNIPVYWLLKLLKLDHTTALIWAPKLLHGVIAAGTDIWLLRLTRKVAGERYANAAFYFSLLSFFHGLSLSRSISNSAETSLTTIALSYFPWDVAISSWRDEHRTALLYAAVACAVRPTNGIIWVYMFAWLLWRLRNRPRDMFVVLINVLLTGAVVFSVMVALDTKYYGKLTFTSVNFLLTNASSVSLFYGRSPWHYYLTQALPLLCLTSLFWVGKGAYVSLGPGGSTPLRVLLGLVAWTISVYSLAGHKEWRFLHPLLPLMHILAAKALVDGSSNGKAGDRRSFSFRAPHLVLLLSLPLLCYVMLFHGRAQIDVMHYLRALRGDESKSIGFLMPCHSTPWQAYLHRADLAQHGDGALWALGCEPPLQGEDVLAYKDQTDVFYENPVRYLETHFPPHVDARFPPSPLPRSRPGVAADALYPWRHEWPQHLVFFGALLEEEGVTELLARQGYERVWYKGSLWEEDSRRRGGVEVWRCRPAK</sequence>
<accession>A0A2G8RRW4</accession>
<dbReference type="AlphaFoldDB" id="A0A2G8RRW4"/>
<dbReference type="STRING" id="1077348.A0A2G8RRW4"/>
<evidence type="ECO:0000256" key="4">
    <source>
        <dbReference type="ARBA" id="ARBA00022679"/>
    </source>
</evidence>
<comment type="caution">
    <text evidence="12">The sequence shown here is derived from an EMBL/GenBank/DDBJ whole genome shotgun (WGS) entry which is preliminary data.</text>
</comment>
<dbReference type="Proteomes" id="UP000230002">
    <property type="component" value="Unassembled WGS sequence"/>
</dbReference>
<evidence type="ECO:0000256" key="3">
    <source>
        <dbReference type="ARBA" id="ARBA00022676"/>
    </source>
</evidence>
<gene>
    <name evidence="12" type="ORF">GSI_14003</name>
</gene>
<evidence type="ECO:0000256" key="11">
    <source>
        <dbReference type="SAM" id="SignalP"/>
    </source>
</evidence>
<dbReference type="GO" id="GO:0006506">
    <property type="term" value="P:GPI anchor biosynthetic process"/>
    <property type="evidence" value="ECO:0007669"/>
    <property type="project" value="TreeGrafter"/>
</dbReference>
<comment type="subcellular location">
    <subcellularLocation>
        <location evidence="1 10">Endoplasmic reticulum membrane</location>
        <topology evidence="1 10">Multi-pass membrane protein</topology>
    </subcellularLocation>
</comment>
<feature type="transmembrane region" description="Helical" evidence="10">
    <location>
        <begin position="289"/>
        <end position="308"/>
    </location>
</feature>
<dbReference type="GO" id="GO:0000026">
    <property type="term" value="F:alpha-1,2-mannosyltransferase activity"/>
    <property type="evidence" value="ECO:0007669"/>
    <property type="project" value="TreeGrafter"/>
</dbReference>
<dbReference type="GO" id="GO:0005789">
    <property type="term" value="C:endoplasmic reticulum membrane"/>
    <property type="evidence" value="ECO:0007669"/>
    <property type="project" value="UniProtKB-SubCell"/>
</dbReference>
<dbReference type="PANTHER" id="PTHR22760:SF4">
    <property type="entry name" value="GPI MANNOSYLTRANSFERASE 3"/>
    <property type="match status" value="1"/>
</dbReference>
<evidence type="ECO:0000313" key="13">
    <source>
        <dbReference type="Proteomes" id="UP000230002"/>
    </source>
</evidence>
<organism evidence="12 13">
    <name type="scientific">Ganoderma sinense ZZ0214-1</name>
    <dbReference type="NCBI Taxonomy" id="1077348"/>
    <lineage>
        <taxon>Eukaryota</taxon>
        <taxon>Fungi</taxon>
        <taxon>Dikarya</taxon>
        <taxon>Basidiomycota</taxon>
        <taxon>Agaricomycotina</taxon>
        <taxon>Agaricomycetes</taxon>
        <taxon>Polyporales</taxon>
        <taxon>Polyporaceae</taxon>
        <taxon>Ganoderma</taxon>
    </lineage>
</organism>
<evidence type="ECO:0000256" key="2">
    <source>
        <dbReference type="ARBA" id="ARBA00006065"/>
    </source>
</evidence>
<protein>
    <recommendedName>
        <fullName evidence="10">Mannosyltransferase</fullName>
        <ecNumber evidence="10">2.4.1.-</ecNumber>
    </recommendedName>
</protein>
<evidence type="ECO:0000256" key="7">
    <source>
        <dbReference type="ARBA" id="ARBA00022989"/>
    </source>
</evidence>
<evidence type="ECO:0000256" key="1">
    <source>
        <dbReference type="ARBA" id="ARBA00004477"/>
    </source>
</evidence>